<reference evidence="1 2" key="2">
    <citation type="submission" date="2018-11" db="EMBL/GenBank/DDBJ databases">
        <authorList>
            <consortium name="Pathogen Informatics"/>
        </authorList>
    </citation>
    <scope>NUCLEOTIDE SEQUENCE [LARGE SCALE GENOMIC DNA]</scope>
</reference>
<protein>
    <submittedName>
        <fullName evidence="3">GATA-type domain-containing protein</fullName>
    </submittedName>
</protein>
<dbReference type="EMBL" id="UYSG01011758">
    <property type="protein sequence ID" value="VDL63548.1"/>
    <property type="molecule type" value="Genomic_DNA"/>
</dbReference>
<reference evidence="3" key="1">
    <citation type="submission" date="2017-02" db="UniProtKB">
        <authorList>
            <consortium name="WormBaseParasite"/>
        </authorList>
    </citation>
    <scope>IDENTIFICATION</scope>
</reference>
<dbReference type="Proteomes" id="UP000274504">
    <property type="component" value="Unassembled WGS sequence"/>
</dbReference>
<organism evidence="3">
    <name type="scientific">Hymenolepis diminuta</name>
    <name type="common">Rat tapeworm</name>
    <dbReference type="NCBI Taxonomy" id="6216"/>
    <lineage>
        <taxon>Eukaryota</taxon>
        <taxon>Metazoa</taxon>
        <taxon>Spiralia</taxon>
        <taxon>Lophotrochozoa</taxon>
        <taxon>Platyhelminthes</taxon>
        <taxon>Cestoda</taxon>
        <taxon>Eucestoda</taxon>
        <taxon>Cyclophyllidea</taxon>
        <taxon>Hymenolepididae</taxon>
        <taxon>Hymenolepis</taxon>
    </lineage>
</organism>
<accession>A0A0R3SXR8</accession>
<dbReference type="AlphaFoldDB" id="A0A0R3SXR8"/>
<proteinExistence type="predicted"/>
<evidence type="ECO:0000313" key="1">
    <source>
        <dbReference type="EMBL" id="VDL63548.1"/>
    </source>
</evidence>
<name>A0A0R3SXR8_HYMDI</name>
<sequence>MHRNQLCANTSMSDIETIPEEFEETPNVPANINRINVKNFVSFTPNINLSLPECQFTNSEGTGVIKAQEILSAAMPAMMESIEQCLQLASRYLKPSESSHFSQDLSRSHQNGKVLEPDRSSNIQVSLSNGNCNGAEKRHSTKQILKNVSAGQIGVEPIQMNGTHILKTEDSLTHMQKVYDSSAFADQMSKEKRLPSSNCDISDKKTADEACHVNGCKKIPPSELSESEFPTSISHISIKDTENGASEFNRVKCEEDSATVSLHAANINKYLTFLQEKYNTRITPPNVSSEETPLNAVTINSLGQPFNQSINEYKENSASLPKVSLPFPKDGCPTPPKLTTNDFKTCREESKNSNSQKEEIDGARSIIWTTMAQELWKILFSELYKSNSEEIVKNLTNQCNTASCSRVVTPPQKPSHDANGLFPVNCDKCGS</sequence>
<dbReference type="OrthoDB" id="10526138at2759"/>
<evidence type="ECO:0000313" key="2">
    <source>
        <dbReference type="Proteomes" id="UP000274504"/>
    </source>
</evidence>
<gene>
    <name evidence="1" type="ORF">HDID_LOCUS10555</name>
</gene>
<dbReference type="WBParaSite" id="HDID_0001055701-mRNA-1">
    <property type="protein sequence ID" value="HDID_0001055701-mRNA-1"/>
    <property type="gene ID" value="HDID_0001055701"/>
</dbReference>
<evidence type="ECO:0000313" key="3">
    <source>
        <dbReference type="WBParaSite" id="HDID_0001055701-mRNA-1"/>
    </source>
</evidence>